<dbReference type="AlphaFoldDB" id="A0A921GLQ8"/>
<evidence type="ECO:0000313" key="1">
    <source>
        <dbReference type="EMBL" id="HJF48243.1"/>
    </source>
</evidence>
<dbReference type="EMBL" id="DYWO01000013">
    <property type="protein sequence ID" value="HJF48243.1"/>
    <property type="molecule type" value="Genomic_DNA"/>
</dbReference>
<dbReference type="RefSeq" id="WP_157998664.1">
    <property type="nucleotide sequence ID" value="NZ_JAPWHP010000056.1"/>
</dbReference>
<name>A0A921GLQ8_9MICO</name>
<proteinExistence type="predicted"/>
<gene>
    <name evidence="1" type="ORF">K8W24_00340</name>
</gene>
<reference evidence="1" key="2">
    <citation type="submission" date="2021-09" db="EMBL/GenBank/DDBJ databases">
        <authorList>
            <person name="Gilroy R."/>
        </authorList>
    </citation>
    <scope>NUCLEOTIDE SEQUENCE</scope>
    <source>
        <strain evidence="1">1647</strain>
    </source>
</reference>
<evidence type="ECO:0000313" key="2">
    <source>
        <dbReference type="Proteomes" id="UP000775129"/>
    </source>
</evidence>
<dbReference type="PANTHER" id="PTHR38743:SF2">
    <property type="entry name" value="DUF2185 DOMAIN-CONTAINING PROTEIN"/>
    <property type="match status" value="1"/>
</dbReference>
<dbReference type="Proteomes" id="UP000775129">
    <property type="component" value="Unassembled WGS sequence"/>
</dbReference>
<protein>
    <submittedName>
        <fullName evidence="1">DUF2314 domain-containing protein</fullName>
    </submittedName>
</protein>
<dbReference type="PANTHER" id="PTHR38743">
    <property type="entry name" value="SIMILAR TO GLYOXYLASE I FAMILY PROTEIN"/>
    <property type="match status" value="1"/>
</dbReference>
<reference evidence="1" key="1">
    <citation type="journal article" date="2021" name="PeerJ">
        <title>Extensive microbial diversity within the chicken gut microbiome revealed by metagenomics and culture.</title>
        <authorList>
            <person name="Gilroy R."/>
            <person name="Ravi A."/>
            <person name="Getino M."/>
            <person name="Pursley I."/>
            <person name="Horton D.L."/>
            <person name="Alikhan N.F."/>
            <person name="Baker D."/>
            <person name="Gharbi K."/>
            <person name="Hall N."/>
            <person name="Watson M."/>
            <person name="Adriaenssens E.M."/>
            <person name="Foster-Nyarko E."/>
            <person name="Jarju S."/>
            <person name="Secka A."/>
            <person name="Antonio M."/>
            <person name="Oren A."/>
            <person name="Chaudhuri R.R."/>
            <person name="La Ragione R."/>
            <person name="Hildebrand F."/>
            <person name="Pallen M.J."/>
        </authorList>
    </citation>
    <scope>NUCLEOTIDE SEQUENCE</scope>
    <source>
        <strain evidence="1">1647</strain>
    </source>
</reference>
<accession>A0A921GLQ8</accession>
<sequence>MGERNRRHPRTFEVPTAEELDAVGVGDLVKLIWEVGATGLSERMWVRVTATVGSRFTGVLDNDPVALEGLLHADQVVKFTRNNICQIWVD</sequence>
<comment type="caution">
    <text evidence="1">The sequence shown here is derived from an EMBL/GenBank/DDBJ whole genome shotgun (WGS) entry which is preliminary data.</text>
</comment>
<organism evidence="1 2">
    <name type="scientific">Brachybacterium paraconglomeratum</name>
    <dbReference type="NCBI Taxonomy" id="173362"/>
    <lineage>
        <taxon>Bacteria</taxon>
        <taxon>Bacillati</taxon>
        <taxon>Actinomycetota</taxon>
        <taxon>Actinomycetes</taxon>
        <taxon>Micrococcales</taxon>
        <taxon>Dermabacteraceae</taxon>
        <taxon>Brachybacterium</taxon>
    </lineage>
</organism>